<feature type="region of interest" description="Disordered" evidence="11">
    <location>
        <begin position="771"/>
        <end position="802"/>
    </location>
</feature>
<dbReference type="SMART" id="SM00119">
    <property type="entry name" value="HECTc"/>
    <property type="match status" value="1"/>
</dbReference>
<evidence type="ECO:0000259" key="13">
    <source>
        <dbReference type="PROSITE" id="PS50237"/>
    </source>
</evidence>
<dbReference type="InterPro" id="IPR043145">
    <property type="entry name" value="Znf_ZZ_sf"/>
</dbReference>
<dbReference type="EMBL" id="JAECZO010000001">
    <property type="protein sequence ID" value="KAK7199713.1"/>
    <property type="molecule type" value="Genomic_DNA"/>
</dbReference>
<dbReference type="SUPFAM" id="SSF56204">
    <property type="entry name" value="Hect, E3 ligase catalytic domain"/>
    <property type="match status" value="1"/>
</dbReference>
<dbReference type="InterPro" id="IPR000433">
    <property type="entry name" value="Znf_ZZ"/>
</dbReference>
<organism evidence="14 15">
    <name type="scientific">Novymonas esmeraldas</name>
    <dbReference type="NCBI Taxonomy" id="1808958"/>
    <lineage>
        <taxon>Eukaryota</taxon>
        <taxon>Discoba</taxon>
        <taxon>Euglenozoa</taxon>
        <taxon>Kinetoplastea</taxon>
        <taxon>Metakinetoplastina</taxon>
        <taxon>Trypanosomatida</taxon>
        <taxon>Trypanosomatidae</taxon>
        <taxon>Novymonas</taxon>
    </lineage>
</organism>
<feature type="domain" description="HECT" evidence="13">
    <location>
        <begin position="1323"/>
        <end position="1663"/>
    </location>
</feature>
<dbReference type="InterPro" id="IPR000569">
    <property type="entry name" value="HECT_dom"/>
</dbReference>
<keyword evidence="5" id="KW-0479">Metal-binding</keyword>
<dbReference type="Pfam" id="PF00632">
    <property type="entry name" value="HECT"/>
    <property type="match status" value="1"/>
</dbReference>
<sequence length="1663" mass="179785">MDGFRFHSEGVRLSDGNVRRANAELIVAINSNDAMLQCSGLQMLCDQLTMNSFISPSTMATVPLVMPALLRLIASSYMREVSITAARALTYILDAFPRTFETLPSRNTLATVLLRHLSSIEDVELSEQCISCLELISRTQVGSAELLTSGGVEAVLSFVDFFTLHKQRQIWTIVQRLVGELDETSVRFITPCLPTLRMGVTSGDAEIRQKAIATLAQAVEGVKTDRAVVEVVFGDAADRVAALLHERDLNDESLSSALSLLYAGVQWSASIAASVIRSDLFSTLLDLLRPPPPVATAASSPATEHTPGSPSPRGAETRDSGGAQLVVDDDPARGGGAGASEPVRATTITSHQRAIVCRLLASLLVPCRTAAALRLERLEALTQRSLLFGGPARGDAHGGDSDGDEDYEEEEEEDYSTTDDDGEGYGDEDGEDTEYDSDPDATLADLRQRIAEAPRIKVQTKASYARCRASGFLCDGCGKSCTPGDWYRCNDCSDKDFCAACLLEHHADDHSGEHSYTDMEVVVGVTARNRDKLELYSKSPELLHRVLEAIPTVVDVCISSELATLRASCLDFLAAAVDMAAPEQLTASEVTKAALGEVLNNNLRGTDLVCNALAVTLAGRLLVKAGGTWQVQFVREGVKLSLQLLKQRCKVKGRTTLTRETVATLMTTVAGWRTIIGTEAAALLHRFLGAEDEQATESLRRVALELRQDHFSAALQLLSTALNADVTTFEVFSSGVVRELLSCLGRQQSVFAVMQLVAVLSGFSAASPAGDADKAARGTGSSSSLSSSASPPSAVPGGHAPNSGSSGGLRLFVHHLHTILTLLDDFAVPTYDFLGGVDKYFVVAFEPHRASVVVAGDTATAALAASLRSAGASSAMSPRQCVKARIRPLSTVGAMAQVLRQEVLHQEDTRESGGGGGGGANDDESIVNVLPDLHPRHPPPSSRGAPAPAASTSPPRAAARVDTTTSVWIRYGPHILPPSMTMLQILEQLVLPAAVVAEEETSRQHHGRRAPRHRPRAAHRTATEDAEDAEEAEQAEEGSGAGRAPRSRRVPRDTSNTAGYSLQKPVMLYYSTTPFSPQHYSMFQVANSFPASGEPAAPIRVCLPSQDSAPTAVREVMQQLVDALPHSRQELTDGQRDVLGLLGVVHAAVANWPALLAYTRQQAAAGSPKLCGADAACILETFAPAISAVDFQHAKLNNKAIQHCSQLPLAGQQRGTWAVKLALDCHFLFSYVTRKFLFDIAFTSTDRCLVQMRKYRELFGLTELRVSRELLRGIYGQLRKEAKRVWREDVLKCAKSVLMAPDAGARNVVWGFQFYNENGWGDGPTREFYNLVSGELRQRTLRLWRCSDEASGDGECDAGVLGFYPRPVPPALVEERQRLAYNFETIGRFIGRALADEHVPGLALSRTLLRLLRGDVCGVHDVQDISEELGGLLVALADAGGRGKSVLQLPGHKTTVAVEDLGLDFTLPGDDSVELRPNGANVAVTAENALAYCDAVAAFLLKDGVAASVRALRQGFHWYTPLVALQMLSVDELYHLLAGHDSVVTRDEFELYSEANYGYTLHCKHVQWLFDILTSFTVEEQQRFFLFLTGSAHLPVGGLSRLRPCFTIVRKVAEDTSVKEQDMLPSAMTCQNYLKLPQYTTKEEMESKLRLAMEEGAGAFLLS</sequence>
<evidence type="ECO:0000256" key="8">
    <source>
        <dbReference type="ARBA" id="ARBA00022833"/>
    </source>
</evidence>
<feature type="domain" description="ZZ-type" evidence="12">
    <location>
        <begin position="469"/>
        <end position="524"/>
    </location>
</feature>
<reference evidence="14 15" key="1">
    <citation type="journal article" date="2021" name="MBio">
        <title>A New Model Trypanosomatid, Novymonas esmeraldas: Genomic Perception of Its 'Candidatus Pandoraea novymonadis' Endosymbiont.</title>
        <authorList>
            <person name="Zakharova A."/>
            <person name="Saura A."/>
            <person name="Butenko A."/>
            <person name="Podesvova L."/>
            <person name="Warmusova S."/>
            <person name="Kostygov A.Y."/>
            <person name="Nenarokova A."/>
            <person name="Lukes J."/>
            <person name="Opperdoes F.R."/>
            <person name="Yurchenko V."/>
        </authorList>
    </citation>
    <scope>NUCLEOTIDE SEQUENCE [LARGE SCALE GENOMIC DNA]</scope>
    <source>
        <strain evidence="14 15">E262AT.01</strain>
    </source>
</reference>
<evidence type="ECO:0000256" key="5">
    <source>
        <dbReference type="ARBA" id="ARBA00022723"/>
    </source>
</evidence>
<comment type="catalytic activity">
    <reaction evidence="1">
        <text>S-ubiquitinyl-[E2 ubiquitin-conjugating enzyme]-L-cysteine + [acceptor protein]-L-lysine = [E2 ubiquitin-conjugating enzyme]-L-cysteine + N(6)-ubiquitinyl-[acceptor protein]-L-lysine.</text>
        <dbReference type="EC" id="2.3.2.26"/>
    </reaction>
</comment>
<dbReference type="InterPro" id="IPR057948">
    <property type="entry name" value="TPR_TRIP12_N"/>
</dbReference>
<dbReference type="Proteomes" id="UP001430356">
    <property type="component" value="Unassembled WGS sequence"/>
</dbReference>
<feature type="region of interest" description="Disordered" evidence="11">
    <location>
        <begin position="906"/>
        <end position="961"/>
    </location>
</feature>
<keyword evidence="7 9" id="KW-0833">Ubl conjugation pathway</keyword>
<feature type="region of interest" description="Disordered" evidence="11">
    <location>
        <begin position="1000"/>
        <end position="1058"/>
    </location>
</feature>
<feature type="compositionally biased region" description="Low complexity" evidence="11">
    <location>
        <begin position="942"/>
        <end position="960"/>
    </location>
</feature>
<evidence type="ECO:0000256" key="9">
    <source>
        <dbReference type="PROSITE-ProRule" id="PRU00104"/>
    </source>
</evidence>
<dbReference type="InterPro" id="IPR035983">
    <property type="entry name" value="Hect_E3_ubiquitin_ligase"/>
</dbReference>
<feature type="region of interest" description="Disordered" evidence="11">
    <location>
        <begin position="293"/>
        <end position="345"/>
    </location>
</feature>
<dbReference type="Gene3D" id="3.30.60.90">
    <property type="match status" value="1"/>
</dbReference>
<dbReference type="Gene3D" id="3.30.2410.10">
    <property type="entry name" value="Hect, E3 ligase catalytic domain"/>
    <property type="match status" value="1"/>
</dbReference>
<dbReference type="PROSITE" id="PS50135">
    <property type="entry name" value="ZF_ZZ_2"/>
    <property type="match status" value="1"/>
</dbReference>
<dbReference type="GO" id="GO:0008270">
    <property type="term" value="F:zinc ion binding"/>
    <property type="evidence" value="ECO:0007669"/>
    <property type="project" value="UniProtKB-KW"/>
</dbReference>
<dbReference type="GO" id="GO:0043161">
    <property type="term" value="P:proteasome-mediated ubiquitin-dependent protein catabolic process"/>
    <property type="evidence" value="ECO:0007669"/>
    <property type="project" value="TreeGrafter"/>
</dbReference>
<evidence type="ECO:0000256" key="1">
    <source>
        <dbReference type="ARBA" id="ARBA00000885"/>
    </source>
</evidence>
<dbReference type="SUPFAM" id="SSF48371">
    <property type="entry name" value="ARM repeat"/>
    <property type="match status" value="1"/>
</dbReference>
<accession>A0AAW0F3M6</accession>
<keyword evidence="6 10" id="KW-0863">Zinc-finger</keyword>
<feature type="region of interest" description="Disordered" evidence="11">
    <location>
        <begin position="388"/>
        <end position="439"/>
    </location>
</feature>
<dbReference type="GO" id="GO:0061630">
    <property type="term" value="F:ubiquitin protein ligase activity"/>
    <property type="evidence" value="ECO:0007669"/>
    <property type="project" value="UniProtKB-EC"/>
</dbReference>
<feature type="compositionally biased region" description="Basic residues" evidence="11">
    <location>
        <begin position="1004"/>
        <end position="1019"/>
    </location>
</feature>
<dbReference type="InterPro" id="IPR016024">
    <property type="entry name" value="ARM-type_fold"/>
</dbReference>
<evidence type="ECO:0000256" key="7">
    <source>
        <dbReference type="ARBA" id="ARBA00022786"/>
    </source>
</evidence>
<evidence type="ECO:0000313" key="15">
    <source>
        <dbReference type="Proteomes" id="UP001430356"/>
    </source>
</evidence>
<feature type="compositionally biased region" description="Acidic residues" evidence="11">
    <location>
        <begin position="1024"/>
        <end position="1036"/>
    </location>
</feature>
<protein>
    <recommendedName>
        <fullName evidence="3">HECT-type E3 ubiquitin transferase</fullName>
        <ecNumber evidence="3">2.3.2.26</ecNumber>
    </recommendedName>
</protein>
<evidence type="ECO:0000256" key="6">
    <source>
        <dbReference type="ARBA" id="ARBA00022771"/>
    </source>
</evidence>
<gene>
    <name evidence="14" type="ORF">NESM_000017300</name>
</gene>
<dbReference type="PANTHER" id="PTHR45670">
    <property type="entry name" value="E3 UBIQUITIN-PROTEIN LIGASE TRIP12"/>
    <property type="match status" value="1"/>
</dbReference>
<evidence type="ECO:0000313" key="14">
    <source>
        <dbReference type="EMBL" id="KAK7199713.1"/>
    </source>
</evidence>
<feature type="compositionally biased region" description="Acidic residues" evidence="11">
    <location>
        <begin position="401"/>
        <end position="439"/>
    </location>
</feature>
<keyword evidence="4" id="KW-0808">Transferase</keyword>
<evidence type="ECO:0000256" key="4">
    <source>
        <dbReference type="ARBA" id="ARBA00022679"/>
    </source>
</evidence>
<dbReference type="GO" id="GO:0000209">
    <property type="term" value="P:protein polyubiquitination"/>
    <property type="evidence" value="ECO:0007669"/>
    <property type="project" value="TreeGrafter"/>
</dbReference>
<proteinExistence type="inferred from homology"/>
<keyword evidence="15" id="KW-1185">Reference proteome</keyword>
<dbReference type="EC" id="2.3.2.26" evidence="3"/>
<comment type="similarity">
    <text evidence="2">Belongs to the UPL family. K-HECT subfamily.</text>
</comment>
<dbReference type="CDD" id="cd02249">
    <property type="entry name" value="ZZ"/>
    <property type="match status" value="1"/>
</dbReference>
<evidence type="ECO:0000256" key="11">
    <source>
        <dbReference type="SAM" id="MobiDB-lite"/>
    </source>
</evidence>
<dbReference type="SUPFAM" id="SSF57850">
    <property type="entry name" value="RING/U-box"/>
    <property type="match status" value="1"/>
</dbReference>
<dbReference type="InterPro" id="IPR011989">
    <property type="entry name" value="ARM-like"/>
</dbReference>
<dbReference type="PROSITE" id="PS50237">
    <property type="entry name" value="HECT"/>
    <property type="match status" value="1"/>
</dbReference>
<evidence type="ECO:0000256" key="2">
    <source>
        <dbReference type="ARBA" id="ARBA00006331"/>
    </source>
</evidence>
<evidence type="ECO:0000256" key="3">
    <source>
        <dbReference type="ARBA" id="ARBA00012485"/>
    </source>
</evidence>
<dbReference type="Pfam" id="PF25579">
    <property type="entry name" value="TPR_TRIP12_N"/>
    <property type="match status" value="1"/>
</dbReference>
<dbReference type="Gene3D" id="1.25.10.10">
    <property type="entry name" value="Leucine-rich Repeat Variant"/>
    <property type="match status" value="1"/>
</dbReference>
<comment type="caution">
    <text evidence="14">The sequence shown here is derived from an EMBL/GenBank/DDBJ whole genome shotgun (WGS) entry which is preliminary data.</text>
</comment>
<dbReference type="Gene3D" id="3.30.2160.10">
    <property type="entry name" value="Hect, E3 ligase catalytic domain"/>
    <property type="match status" value="1"/>
</dbReference>
<evidence type="ECO:0000259" key="12">
    <source>
        <dbReference type="PROSITE" id="PS50135"/>
    </source>
</evidence>
<dbReference type="PANTHER" id="PTHR45670:SF14">
    <property type="entry name" value="E3 UBIQUITIN-PROTEIN LIGASE TRIP12"/>
    <property type="match status" value="1"/>
</dbReference>
<dbReference type="InterPro" id="IPR045322">
    <property type="entry name" value="HECTD1/TRIP12-like"/>
</dbReference>
<name>A0AAW0F3M6_9TRYP</name>
<keyword evidence="8" id="KW-0862">Zinc</keyword>
<feature type="active site" description="Glycyl thioester intermediate" evidence="9">
    <location>
        <position position="1630"/>
    </location>
</feature>
<dbReference type="SMART" id="SM00291">
    <property type="entry name" value="ZnF_ZZ"/>
    <property type="match status" value="1"/>
</dbReference>
<evidence type="ECO:0000256" key="10">
    <source>
        <dbReference type="PROSITE-ProRule" id="PRU00228"/>
    </source>
</evidence>
<dbReference type="Gene3D" id="3.90.1750.10">
    <property type="entry name" value="Hect, E3 ligase catalytic domains"/>
    <property type="match status" value="1"/>
</dbReference>
<feature type="compositionally biased region" description="Low complexity" evidence="11">
    <location>
        <begin position="777"/>
        <end position="801"/>
    </location>
</feature>